<evidence type="ECO:0000256" key="4">
    <source>
        <dbReference type="ARBA" id="ARBA00022679"/>
    </source>
</evidence>
<organism evidence="10 11">
    <name type="scientific">Jonquetella anthropi DSM 22815</name>
    <dbReference type="NCBI Taxonomy" id="885272"/>
    <lineage>
        <taxon>Bacteria</taxon>
        <taxon>Thermotogati</taxon>
        <taxon>Synergistota</taxon>
        <taxon>Synergistia</taxon>
        <taxon>Synergistales</taxon>
        <taxon>Dethiosulfovibrionaceae</taxon>
        <taxon>Jonquetella</taxon>
    </lineage>
</organism>
<keyword evidence="5 8" id="KW-0547">Nucleotide-binding</keyword>
<feature type="binding site" evidence="8">
    <location>
        <begin position="174"/>
        <end position="175"/>
    </location>
    <ligand>
        <name>ATP</name>
        <dbReference type="ChEBI" id="CHEBI:30616"/>
    </ligand>
</feature>
<evidence type="ECO:0000256" key="7">
    <source>
        <dbReference type="ARBA" id="ARBA00022840"/>
    </source>
</evidence>
<dbReference type="PIRSF" id="PIRSF000729">
    <property type="entry name" value="GK"/>
    <property type="match status" value="1"/>
</dbReference>
<gene>
    <name evidence="8" type="primary">proB</name>
    <name evidence="10" type="ORF">JonanDRAFT_0348</name>
</gene>
<dbReference type="UniPathway" id="UPA00098">
    <property type="reaction ID" value="UER00359"/>
</dbReference>
<dbReference type="GO" id="GO:0055129">
    <property type="term" value="P:L-proline biosynthetic process"/>
    <property type="evidence" value="ECO:0007669"/>
    <property type="project" value="UniProtKB-UniRule"/>
</dbReference>
<comment type="function">
    <text evidence="8">Catalyzes the transfer of a phosphate group to glutamate to form L-glutamate 5-phosphate.</text>
</comment>
<sequence length="385" mass="40389">MNRATLKNCRRIVVKVGTSTITHPNGTLNLRRMERIARSLADLRNQGREVILVSSGAVGAGMGRVGLAVKPASLPVRQALAAIGQGLVVGEYEKLFGEYGHTAAQVLVTRDAFGDRSRYLNICHTFRALLELGAVPVVNENDTVAVDEIKFGDNDTLSALVACAAGADLLIILSDIDGLYTADPRLDPSAKLIHQVETICQKIRDGSGSKGSNASSGGMFTKLAAADIVRSAGIPLVIAKGSEDGVLYRILDGEELGTLFLPAPTPERARKGWIAWGDVPHGRVTVDAGAAAALCLKGGSLLPSGVTGVSGDFGAGRVVSVCGPSGEEIARGLVNCDSRSLAKIAGCQTDQIESLLGAKDYDEVMHRDNMLVRPVANGPERGKDE</sequence>
<dbReference type="InterPro" id="IPR019797">
    <property type="entry name" value="Glutamate_5-kinase_CS"/>
</dbReference>
<comment type="subcellular location">
    <subcellularLocation>
        <location evidence="8">Cytoplasm</location>
    </subcellularLocation>
</comment>
<dbReference type="EMBL" id="CM001376">
    <property type="protein sequence ID" value="EHM12767.1"/>
    <property type="molecule type" value="Genomic_DNA"/>
</dbReference>
<feature type="domain" description="PUA" evidence="9">
    <location>
        <begin position="282"/>
        <end position="365"/>
    </location>
</feature>
<keyword evidence="4 8" id="KW-0808">Transferase</keyword>
<dbReference type="InterPro" id="IPR001057">
    <property type="entry name" value="Glu/AcGlu_kinase"/>
</dbReference>
<dbReference type="Pfam" id="PF01472">
    <property type="entry name" value="PUA"/>
    <property type="match status" value="1"/>
</dbReference>
<dbReference type="GO" id="GO:0004349">
    <property type="term" value="F:glutamate 5-kinase activity"/>
    <property type="evidence" value="ECO:0007669"/>
    <property type="project" value="UniProtKB-UniRule"/>
</dbReference>
<keyword evidence="3 8" id="KW-0641">Proline biosynthesis</keyword>
<dbReference type="Gene3D" id="3.40.1160.10">
    <property type="entry name" value="Acetylglutamate kinase-like"/>
    <property type="match status" value="1"/>
</dbReference>
<dbReference type="InterPro" id="IPR036393">
    <property type="entry name" value="AceGlu_kinase-like_sf"/>
</dbReference>
<dbReference type="PRINTS" id="PR00474">
    <property type="entry name" value="GLU5KINASE"/>
</dbReference>
<feature type="binding site" evidence="8">
    <location>
        <position position="15"/>
    </location>
    <ligand>
        <name>ATP</name>
        <dbReference type="ChEBI" id="CHEBI:30616"/>
    </ligand>
</feature>
<keyword evidence="6 8" id="KW-0418">Kinase</keyword>
<dbReference type="InterPro" id="IPR002478">
    <property type="entry name" value="PUA"/>
</dbReference>
<dbReference type="InterPro" id="IPR001048">
    <property type="entry name" value="Asp/Glu/Uridylate_kinase"/>
</dbReference>
<evidence type="ECO:0000256" key="2">
    <source>
        <dbReference type="ARBA" id="ARBA00022605"/>
    </source>
</evidence>
<keyword evidence="7 8" id="KW-0067">ATP-binding</keyword>
<dbReference type="EC" id="2.7.2.11" evidence="8"/>
<keyword evidence="1 8" id="KW-0963">Cytoplasm</keyword>
<dbReference type="SUPFAM" id="SSF53633">
    <property type="entry name" value="Carbamate kinase-like"/>
    <property type="match status" value="1"/>
</dbReference>
<feature type="binding site" evidence="8">
    <location>
        <begin position="216"/>
        <end position="222"/>
    </location>
    <ligand>
        <name>ATP</name>
        <dbReference type="ChEBI" id="CHEBI:30616"/>
    </ligand>
</feature>
<keyword evidence="2 8" id="KW-0028">Amino-acid biosynthesis</keyword>
<feature type="binding site" evidence="8">
    <location>
        <position position="55"/>
    </location>
    <ligand>
        <name>substrate</name>
    </ligand>
</feature>
<name>H0UIX3_9BACT</name>
<comment type="catalytic activity">
    <reaction evidence="8">
        <text>L-glutamate + ATP = L-glutamyl 5-phosphate + ADP</text>
        <dbReference type="Rhea" id="RHEA:14877"/>
        <dbReference type="ChEBI" id="CHEBI:29985"/>
        <dbReference type="ChEBI" id="CHEBI:30616"/>
        <dbReference type="ChEBI" id="CHEBI:58274"/>
        <dbReference type="ChEBI" id="CHEBI:456216"/>
        <dbReference type="EC" id="2.7.2.11"/>
    </reaction>
</comment>
<dbReference type="InterPro" id="IPR041739">
    <property type="entry name" value="G5K_ProB"/>
</dbReference>
<dbReference type="AlphaFoldDB" id="H0UIX3"/>
<comment type="pathway">
    <text evidence="8">Amino-acid biosynthesis; L-proline biosynthesis; L-glutamate 5-semialdehyde from L-glutamate: step 1/2.</text>
</comment>
<evidence type="ECO:0000256" key="3">
    <source>
        <dbReference type="ARBA" id="ARBA00022650"/>
    </source>
</evidence>
<dbReference type="eggNOG" id="COG0263">
    <property type="taxonomic scope" value="Bacteria"/>
</dbReference>
<dbReference type="PANTHER" id="PTHR43654">
    <property type="entry name" value="GLUTAMATE 5-KINASE"/>
    <property type="match status" value="1"/>
</dbReference>
<dbReference type="InterPro" id="IPR005715">
    <property type="entry name" value="Glu_5kinase/COase_Synthase"/>
</dbReference>
<dbReference type="SMART" id="SM00359">
    <property type="entry name" value="PUA"/>
    <property type="match status" value="1"/>
</dbReference>
<evidence type="ECO:0000313" key="11">
    <source>
        <dbReference type="Proteomes" id="UP000003806"/>
    </source>
</evidence>
<evidence type="ECO:0000256" key="6">
    <source>
        <dbReference type="ARBA" id="ARBA00022777"/>
    </source>
</evidence>
<dbReference type="CDD" id="cd04242">
    <property type="entry name" value="AAK_G5K_ProB"/>
    <property type="match status" value="1"/>
</dbReference>
<protein>
    <recommendedName>
        <fullName evidence="8">Glutamate 5-kinase</fullName>
        <ecNumber evidence="8">2.7.2.11</ecNumber>
    </recommendedName>
    <alternativeName>
        <fullName evidence="8">Gamma-glutamyl kinase</fullName>
        <shortName evidence="8">GK</shortName>
    </alternativeName>
</protein>
<proteinExistence type="inferred from homology"/>
<accession>H0UIX3</accession>
<dbReference type="FunFam" id="3.40.1160.10:FF:000018">
    <property type="entry name" value="Glutamate 5-kinase"/>
    <property type="match status" value="1"/>
</dbReference>
<comment type="similarity">
    <text evidence="8">Belongs to the glutamate 5-kinase family.</text>
</comment>
<feature type="binding site" evidence="8">
    <location>
        <position position="154"/>
    </location>
    <ligand>
        <name>substrate</name>
    </ligand>
</feature>
<reference evidence="10 11" key="1">
    <citation type="submission" date="2011-11" db="EMBL/GenBank/DDBJ databases">
        <title>The Noncontiguous Finished genome of Jonquetella anthropi DSM 22815.</title>
        <authorList>
            <consortium name="US DOE Joint Genome Institute (JGI-PGF)"/>
            <person name="Lucas S."/>
            <person name="Copeland A."/>
            <person name="Lapidus A."/>
            <person name="Glavina del Rio T."/>
            <person name="Dalin E."/>
            <person name="Tice H."/>
            <person name="Bruce D."/>
            <person name="Goodwin L."/>
            <person name="Pitluck S."/>
            <person name="Peters L."/>
            <person name="Mikhailova N."/>
            <person name="Held B."/>
            <person name="Kyrpides N."/>
            <person name="Mavromatis K."/>
            <person name="Ivanova N."/>
            <person name="Markowitz V."/>
            <person name="Cheng J.-F."/>
            <person name="Hugenholtz P."/>
            <person name="Woyke T."/>
            <person name="Wu D."/>
            <person name="Gronow S."/>
            <person name="Wellnitz S."/>
            <person name="Brambilla E."/>
            <person name="Klenk H.-P."/>
            <person name="Eisen J.A."/>
        </authorList>
    </citation>
    <scope>NUCLEOTIDE SEQUENCE [LARGE SCALE GENOMIC DNA]</scope>
    <source>
        <strain evidence="10 11">DSM 22815</strain>
    </source>
</reference>
<dbReference type="PROSITE" id="PS50890">
    <property type="entry name" value="PUA"/>
    <property type="match status" value="1"/>
</dbReference>
<dbReference type="Proteomes" id="UP000003806">
    <property type="component" value="Chromosome"/>
</dbReference>
<dbReference type="RefSeq" id="WP_008522536.1">
    <property type="nucleotide sequence ID" value="NZ_CM001376.1"/>
</dbReference>
<dbReference type="GO" id="GO:0003723">
    <property type="term" value="F:RNA binding"/>
    <property type="evidence" value="ECO:0007669"/>
    <property type="project" value="InterPro"/>
</dbReference>
<evidence type="ECO:0000259" key="9">
    <source>
        <dbReference type="SMART" id="SM00359"/>
    </source>
</evidence>
<dbReference type="HAMAP" id="MF_00456">
    <property type="entry name" value="ProB"/>
    <property type="match status" value="1"/>
</dbReference>
<evidence type="ECO:0000313" key="10">
    <source>
        <dbReference type="EMBL" id="EHM12767.1"/>
    </source>
</evidence>
<dbReference type="STRING" id="885272.JonanDRAFT_0348"/>
<dbReference type="GO" id="GO:0005524">
    <property type="term" value="F:ATP binding"/>
    <property type="evidence" value="ECO:0007669"/>
    <property type="project" value="UniProtKB-KW"/>
</dbReference>
<evidence type="ECO:0000256" key="8">
    <source>
        <dbReference type="HAMAP-Rule" id="MF_00456"/>
    </source>
</evidence>
<dbReference type="OrthoDB" id="9804434at2"/>
<evidence type="ECO:0000256" key="1">
    <source>
        <dbReference type="ARBA" id="ARBA00022490"/>
    </source>
</evidence>
<dbReference type="NCBIfam" id="TIGR01027">
    <property type="entry name" value="proB"/>
    <property type="match status" value="1"/>
</dbReference>
<dbReference type="InterPro" id="IPR011529">
    <property type="entry name" value="Glu_5kinase"/>
</dbReference>
<dbReference type="CDD" id="cd21157">
    <property type="entry name" value="PUA_G5K"/>
    <property type="match status" value="1"/>
</dbReference>
<dbReference type="SUPFAM" id="SSF88697">
    <property type="entry name" value="PUA domain-like"/>
    <property type="match status" value="1"/>
</dbReference>
<dbReference type="PROSITE" id="PS00902">
    <property type="entry name" value="GLUTAMATE_5_KINASE"/>
    <property type="match status" value="1"/>
</dbReference>
<dbReference type="InterPro" id="IPR036974">
    <property type="entry name" value="PUA_sf"/>
</dbReference>
<dbReference type="Pfam" id="PF00696">
    <property type="entry name" value="AA_kinase"/>
    <property type="match status" value="1"/>
</dbReference>
<dbReference type="InterPro" id="IPR015947">
    <property type="entry name" value="PUA-like_sf"/>
</dbReference>
<dbReference type="HOGENOM" id="CLU_025400_2_0_0"/>
<dbReference type="Gene3D" id="2.30.130.10">
    <property type="entry name" value="PUA domain"/>
    <property type="match status" value="1"/>
</dbReference>
<keyword evidence="11" id="KW-1185">Reference proteome</keyword>
<evidence type="ECO:0000256" key="5">
    <source>
        <dbReference type="ARBA" id="ARBA00022741"/>
    </source>
</evidence>
<dbReference type="GO" id="GO:0005829">
    <property type="term" value="C:cytosol"/>
    <property type="evidence" value="ECO:0007669"/>
    <property type="project" value="TreeGrafter"/>
</dbReference>
<feature type="binding site" evidence="8">
    <location>
        <position position="142"/>
    </location>
    <ligand>
        <name>substrate</name>
    </ligand>
</feature>
<dbReference type="PANTHER" id="PTHR43654:SF3">
    <property type="entry name" value="GLUTAMATE 5-KINASE"/>
    <property type="match status" value="1"/>
</dbReference>